<proteinExistence type="predicted"/>
<reference evidence="2 3" key="1">
    <citation type="submission" date="2024-11" db="EMBL/GenBank/DDBJ databases">
        <title>Adaptive evolution of stress response genes in parasites aligns with host niche diversity.</title>
        <authorList>
            <person name="Hahn C."/>
            <person name="Resl P."/>
        </authorList>
    </citation>
    <scope>NUCLEOTIDE SEQUENCE [LARGE SCALE GENOMIC DNA]</scope>
    <source>
        <strain evidence="2">EGGRZ-B1_66</strain>
        <tissue evidence="2">Body</tissue>
    </source>
</reference>
<dbReference type="Proteomes" id="UP001626550">
    <property type="component" value="Unassembled WGS sequence"/>
</dbReference>
<feature type="region of interest" description="Disordered" evidence="1">
    <location>
        <begin position="1"/>
        <end position="23"/>
    </location>
</feature>
<gene>
    <name evidence="2" type="ORF">Ciccas_006087</name>
</gene>
<protein>
    <submittedName>
        <fullName evidence="2">Uncharacterized protein</fullName>
    </submittedName>
</protein>
<organism evidence="2 3">
    <name type="scientific">Cichlidogyrus casuarinus</name>
    <dbReference type="NCBI Taxonomy" id="1844966"/>
    <lineage>
        <taxon>Eukaryota</taxon>
        <taxon>Metazoa</taxon>
        <taxon>Spiralia</taxon>
        <taxon>Lophotrochozoa</taxon>
        <taxon>Platyhelminthes</taxon>
        <taxon>Monogenea</taxon>
        <taxon>Monopisthocotylea</taxon>
        <taxon>Dactylogyridea</taxon>
        <taxon>Ancyrocephalidae</taxon>
        <taxon>Cichlidogyrus</taxon>
    </lineage>
</organism>
<evidence type="ECO:0000256" key="1">
    <source>
        <dbReference type="SAM" id="MobiDB-lite"/>
    </source>
</evidence>
<sequence>MSEDTDGSENDYEESDNDYYTYDDADIDLDLPKESSCLDAERFKFKLCNHEDVESIINKSVEELCTMVDLPPAICQILLIVKQWDVKKVETLVKTDLFKLLSDVQILPTPGSVISSTDSRAVQLAVQTAQRLSSHNSTYRPLLRLKSPLNGENLCEVCFTEQTPSPTG</sequence>
<evidence type="ECO:0000313" key="2">
    <source>
        <dbReference type="EMBL" id="KAL3315285.1"/>
    </source>
</evidence>
<name>A0ABD2Q6T7_9PLAT</name>
<dbReference type="EMBL" id="JBJKFK010000784">
    <property type="protein sequence ID" value="KAL3315285.1"/>
    <property type="molecule type" value="Genomic_DNA"/>
</dbReference>
<comment type="caution">
    <text evidence="2">The sequence shown here is derived from an EMBL/GenBank/DDBJ whole genome shotgun (WGS) entry which is preliminary data.</text>
</comment>
<keyword evidence="3" id="KW-1185">Reference proteome</keyword>
<evidence type="ECO:0000313" key="3">
    <source>
        <dbReference type="Proteomes" id="UP001626550"/>
    </source>
</evidence>
<dbReference type="AlphaFoldDB" id="A0ABD2Q6T7"/>
<accession>A0ABD2Q6T7</accession>